<sequence>MATKGKRISFYEVYNEDNNESQYDMVSSASIVDIKRKLRIYDDIKSQDEFKSILNESIDDIIKDFNKSNTFTDSERLNKINETYLGLSNIYSKPLKNNMIDKFEDETTIDDLYVESQHNELIPLKINLPDKLAKTSKKEKRKSLIYNGQSYELLSDFCKPENNNNTNNSTFNDSSVLSDTSQIIDLTFDSEEHDYSINYEEMFNNPTYLGFNESNDCFVKKQTANMISDNFKKKHSFEKKQKKLPILPLEEDKIDEGDDEINEEVIDLDLIEARTDTESISSYFSSETFQGLLDLCDHNEKNLFLDLNADYQDIEEEIVQVPLRSPLRLSRDPQMHVAIAQSPILRNIDDISDENDDDSESHHDSSSFKFPSPLLKKQREACNSDESFEFPPLTINKIKRVDIAHNQNDDDDYYYLDKNIDKGDDFSVENISVFEENFNTNDLISSISFPILSNKRLYSEPNNGSGILSPSKLLNHEPLDYETSDSKSVVDLLEETCQFAQLVIDDL</sequence>
<keyword evidence="3" id="KW-1185">Reference proteome</keyword>
<gene>
    <name evidence="2" type="ORF">HANVADRAFT_1765</name>
</gene>
<protein>
    <submittedName>
        <fullName evidence="2">Uncharacterized protein</fullName>
    </submittedName>
</protein>
<feature type="compositionally biased region" description="Acidic residues" evidence="1">
    <location>
        <begin position="350"/>
        <end position="359"/>
    </location>
</feature>
<feature type="region of interest" description="Disordered" evidence="1">
    <location>
        <begin position="348"/>
        <end position="371"/>
    </location>
</feature>
<reference evidence="3" key="1">
    <citation type="journal article" date="2016" name="Proc. Natl. Acad. Sci. U.S.A.">
        <title>Comparative genomics of biotechnologically important yeasts.</title>
        <authorList>
            <person name="Riley R."/>
            <person name="Haridas S."/>
            <person name="Wolfe K.H."/>
            <person name="Lopes M.R."/>
            <person name="Hittinger C.T."/>
            <person name="Goeker M."/>
            <person name="Salamov A.A."/>
            <person name="Wisecaver J.H."/>
            <person name="Long T.M."/>
            <person name="Calvey C.H."/>
            <person name="Aerts A.L."/>
            <person name="Barry K.W."/>
            <person name="Choi C."/>
            <person name="Clum A."/>
            <person name="Coughlan A.Y."/>
            <person name="Deshpande S."/>
            <person name="Douglass A.P."/>
            <person name="Hanson S.J."/>
            <person name="Klenk H.-P."/>
            <person name="LaButti K.M."/>
            <person name="Lapidus A."/>
            <person name="Lindquist E.A."/>
            <person name="Lipzen A.M."/>
            <person name="Meier-Kolthoff J.P."/>
            <person name="Ohm R.A."/>
            <person name="Otillar R.P."/>
            <person name="Pangilinan J.L."/>
            <person name="Peng Y."/>
            <person name="Rokas A."/>
            <person name="Rosa C.A."/>
            <person name="Scheuner C."/>
            <person name="Sibirny A.A."/>
            <person name="Slot J.C."/>
            <person name="Stielow J.B."/>
            <person name="Sun H."/>
            <person name="Kurtzman C.P."/>
            <person name="Blackwell M."/>
            <person name="Grigoriev I.V."/>
            <person name="Jeffries T.W."/>
        </authorList>
    </citation>
    <scope>NUCLEOTIDE SEQUENCE [LARGE SCALE GENOMIC DNA]</scope>
    <source>
        <strain evidence="3">NRRL Y-1626</strain>
    </source>
</reference>
<evidence type="ECO:0000256" key="1">
    <source>
        <dbReference type="SAM" id="MobiDB-lite"/>
    </source>
</evidence>
<name>A0A1B7TFR5_9ASCO</name>
<evidence type="ECO:0000313" key="3">
    <source>
        <dbReference type="Proteomes" id="UP000092321"/>
    </source>
</evidence>
<organism evidence="2 3">
    <name type="scientific">Hanseniaspora valbyensis NRRL Y-1626</name>
    <dbReference type="NCBI Taxonomy" id="766949"/>
    <lineage>
        <taxon>Eukaryota</taxon>
        <taxon>Fungi</taxon>
        <taxon>Dikarya</taxon>
        <taxon>Ascomycota</taxon>
        <taxon>Saccharomycotina</taxon>
        <taxon>Saccharomycetes</taxon>
        <taxon>Saccharomycodales</taxon>
        <taxon>Saccharomycodaceae</taxon>
        <taxon>Hanseniaspora</taxon>
    </lineage>
</organism>
<comment type="caution">
    <text evidence="2">The sequence shown here is derived from an EMBL/GenBank/DDBJ whole genome shotgun (WGS) entry which is preliminary data.</text>
</comment>
<proteinExistence type="predicted"/>
<dbReference type="Proteomes" id="UP000092321">
    <property type="component" value="Unassembled WGS sequence"/>
</dbReference>
<evidence type="ECO:0000313" key="2">
    <source>
        <dbReference type="EMBL" id="OBA27560.1"/>
    </source>
</evidence>
<dbReference type="AlphaFoldDB" id="A0A1B7TFR5"/>
<accession>A0A1B7TFR5</accession>
<dbReference type="EMBL" id="LXPE01000008">
    <property type="protein sequence ID" value="OBA27560.1"/>
    <property type="molecule type" value="Genomic_DNA"/>
</dbReference>